<dbReference type="InterPro" id="IPR027463">
    <property type="entry name" value="AcrB_DN_DC_subdom"/>
</dbReference>
<dbReference type="SUPFAM" id="SSF82866">
    <property type="entry name" value="Multidrug efflux transporter AcrB transmembrane domain"/>
    <property type="match status" value="2"/>
</dbReference>
<dbReference type="InterPro" id="IPR001036">
    <property type="entry name" value="Acrflvin-R"/>
</dbReference>
<keyword evidence="1" id="KW-1133">Transmembrane helix</keyword>
<name>A0A3E2BNX9_9BACT</name>
<dbReference type="Gene3D" id="3.30.70.1320">
    <property type="entry name" value="Multidrug efflux transporter AcrB pore domain like"/>
    <property type="match status" value="1"/>
</dbReference>
<feature type="transmembrane region" description="Helical" evidence="1">
    <location>
        <begin position="331"/>
        <end position="350"/>
    </location>
</feature>
<dbReference type="Gene3D" id="3.30.2090.10">
    <property type="entry name" value="Multidrug efflux transporter AcrB TolC docking domain, DN and DC subdomains"/>
    <property type="match status" value="2"/>
</dbReference>
<dbReference type="PRINTS" id="PR00702">
    <property type="entry name" value="ACRIFLAVINRP"/>
</dbReference>
<feature type="transmembrane region" description="Helical" evidence="1">
    <location>
        <begin position="12"/>
        <end position="31"/>
    </location>
</feature>
<proteinExistence type="predicted"/>
<evidence type="ECO:0000256" key="1">
    <source>
        <dbReference type="SAM" id="Phobius"/>
    </source>
</evidence>
<evidence type="ECO:0000313" key="2">
    <source>
        <dbReference type="EMBL" id="RFT16418.1"/>
    </source>
</evidence>
<sequence length="1010" mass="114247">MKFFIERPVATLMVYLALLALGLYSLFHIPLELAPQEEFPRVDLSASWPGASPEVMQTQVTAILEEAVLTVRGIRKISSTSNIGSCRLTIEFDPKVNLEFANLALREAIGRVLPELPYGVKPVVEPYIPEDFRVRPFLTYTISGNYPLQTLREIVKDRLEIGLGSINGVSKVEVSGGSDLNVRLTLDQKKLRDLGLHPYMIVQALVQALEVYPSARVQKDREEYLLRVAMAPADTRDLGELIVRHQGPVPVRVKDVATISLEYAEIFHLNRINGQPTIMLRVLKEKGKNTLKVARQVKDRLEQVKKNLPADLIFRVVDDESQEILDNLRHLYLLAAVITLIIFLMIFIIIRRLSPSLLILSSVIFSAVISFNFIYLFKISLNMLTLGALALGFGIFVDNSIVVFENILRLRESGLEPKEAAVEGARQVITPVLASTLTTIGVFFCFPFFQGRLRIYYLPLGIVMSLALTTSLLVSFSLIPALSPRLLFLRKKKPGSRFFSVFEKILRFSLKHPVEILLIIGLITFGSYRTFKKNVTIGEFFRWYSRDRLNVSVTMPAGTRIEATDELIRKFEDRALAYPCEKQVNSQVFSERGFLDITFPPEVELSAHPYILKDELIRLATNFAGVSIGVYGFDPQGYYSAMSAGRYLDSYIRIYGYNLKKLQDIASDLETRLRRNPRVGEIKSITGQYYWGDVTSTEYVLRIKEEALARYNLDPNYVFYQLQSMVRGTFGLRLQAVIQGKERFIEIKFPEAENQELNRLLEMLLVSPSGEQLQVRDLLALEEKQIPGSIYRENQQFQMTVMWEFKGPYKAAENYRKAVFSALSLPPGFTATMEYSYFMTTEEKSQLKFGLLAALAIIFVILAALYESFIQPFIVMLAVPLSLAGVFLAFVIAGYPFDSSAYIGLILLAGIVVNNAIILVDHINYTRKNSGLSLVEAVIKGTRERIRPVFMTTATTVFGLLPLLLIQLESGRRQIWSSLALATLGGLTASALFIFVVIPIFYYHFSRKKF</sequence>
<feature type="transmembrane region" description="Helical" evidence="1">
    <location>
        <begin position="949"/>
        <end position="968"/>
    </location>
</feature>
<feature type="transmembrane region" description="Helical" evidence="1">
    <location>
        <begin position="514"/>
        <end position="531"/>
    </location>
</feature>
<evidence type="ECO:0008006" key="4">
    <source>
        <dbReference type="Google" id="ProtNLM"/>
    </source>
</evidence>
<dbReference type="PANTHER" id="PTHR32063">
    <property type="match status" value="1"/>
</dbReference>
<reference evidence="2 3" key="1">
    <citation type="submission" date="2018-08" db="EMBL/GenBank/DDBJ databases">
        <title>Genome analysis of the thermophilic bacterium of the candidate phylum Aminicenantes from deep subsurface aquifer revealed its physiology and ecological role.</title>
        <authorList>
            <person name="Kadnikov V.V."/>
            <person name="Mardanov A.V."/>
            <person name="Beletsky A.V."/>
            <person name="Karnachuk O.V."/>
            <person name="Ravin N.V."/>
        </authorList>
    </citation>
    <scope>NUCLEOTIDE SEQUENCE [LARGE SCALE GENOMIC DNA]</scope>
    <source>
        <strain evidence="2">BY38</strain>
    </source>
</reference>
<dbReference type="Gene3D" id="3.30.70.1440">
    <property type="entry name" value="Multidrug efflux transporter AcrB pore domain"/>
    <property type="match status" value="1"/>
</dbReference>
<dbReference type="SUPFAM" id="SSF82714">
    <property type="entry name" value="Multidrug efflux transporter AcrB TolC docking domain, DN and DC subdomains"/>
    <property type="match status" value="1"/>
</dbReference>
<protein>
    <recommendedName>
        <fullName evidence="4">Efflux RND transporter permease subunit</fullName>
    </recommendedName>
</protein>
<dbReference type="Gene3D" id="3.30.70.1430">
    <property type="entry name" value="Multidrug efflux transporter AcrB pore domain"/>
    <property type="match status" value="2"/>
</dbReference>
<comment type="caution">
    <text evidence="2">The sequence shown here is derived from an EMBL/GenBank/DDBJ whole genome shotgun (WGS) entry which is preliminary data.</text>
</comment>
<dbReference type="Pfam" id="PF00873">
    <property type="entry name" value="ACR_tran"/>
    <property type="match status" value="1"/>
</dbReference>
<feature type="transmembrane region" description="Helical" evidence="1">
    <location>
        <begin position="383"/>
        <end position="408"/>
    </location>
</feature>
<organism evidence="2 3">
    <name type="scientific">Candidatus Saccharicenans subterraneus</name>
    <dbReference type="NCBI Taxonomy" id="2508984"/>
    <lineage>
        <taxon>Bacteria</taxon>
        <taxon>Candidatus Aminicenantota</taxon>
        <taxon>Candidatus Aminicenantia</taxon>
        <taxon>Candidatus Aminicenantales</taxon>
        <taxon>Candidatus Saccharicenantaceae</taxon>
        <taxon>Candidatus Saccharicenans</taxon>
    </lineage>
</organism>
<feature type="transmembrane region" description="Helical" evidence="1">
    <location>
        <begin position="428"/>
        <end position="449"/>
    </location>
</feature>
<keyword evidence="1" id="KW-0472">Membrane</keyword>
<feature type="transmembrane region" description="Helical" evidence="1">
    <location>
        <begin position="873"/>
        <end position="895"/>
    </location>
</feature>
<accession>A0A3E2BNX9</accession>
<dbReference type="GO" id="GO:0042910">
    <property type="term" value="F:xenobiotic transmembrane transporter activity"/>
    <property type="evidence" value="ECO:0007669"/>
    <property type="project" value="TreeGrafter"/>
</dbReference>
<dbReference type="Gene3D" id="1.20.1640.10">
    <property type="entry name" value="Multidrug efflux transporter AcrB transmembrane domain"/>
    <property type="match status" value="2"/>
</dbReference>
<dbReference type="GO" id="GO:0005886">
    <property type="term" value="C:plasma membrane"/>
    <property type="evidence" value="ECO:0007669"/>
    <property type="project" value="TreeGrafter"/>
</dbReference>
<dbReference type="SUPFAM" id="SSF82693">
    <property type="entry name" value="Multidrug efflux transporter AcrB pore domain, PN1, PN2, PC1 and PC2 subdomains"/>
    <property type="match status" value="2"/>
</dbReference>
<feature type="transmembrane region" description="Helical" evidence="1">
    <location>
        <begin position="357"/>
        <end position="377"/>
    </location>
</feature>
<dbReference type="Proteomes" id="UP000257323">
    <property type="component" value="Unassembled WGS sequence"/>
</dbReference>
<feature type="transmembrane region" description="Helical" evidence="1">
    <location>
        <begin position="980"/>
        <end position="1005"/>
    </location>
</feature>
<feature type="transmembrane region" description="Helical" evidence="1">
    <location>
        <begin position="455"/>
        <end position="482"/>
    </location>
</feature>
<evidence type="ECO:0000313" key="3">
    <source>
        <dbReference type="Proteomes" id="UP000257323"/>
    </source>
</evidence>
<dbReference type="PANTHER" id="PTHR32063:SF0">
    <property type="entry name" value="SWARMING MOTILITY PROTEIN SWRC"/>
    <property type="match status" value="1"/>
</dbReference>
<gene>
    <name evidence="2" type="ORF">OP8BY_1596</name>
</gene>
<dbReference type="EMBL" id="QUAH01000003">
    <property type="protein sequence ID" value="RFT16418.1"/>
    <property type="molecule type" value="Genomic_DNA"/>
</dbReference>
<keyword evidence="1" id="KW-0812">Transmembrane</keyword>
<feature type="transmembrane region" description="Helical" evidence="1">
    <location>
        <begin position="901"/>
        <end position="920"/>
    </location>
</feature>
<feature type="transmembrane region" description="Helical" evidence="1">
    <location>
        <begin position="849"/>
        <end position="866"/>
    </location>
</feature>
<dbReference type="AlphaFoldDB" id="A0A3E2BNX9"/>